<dbReference type="PANTHER" id="PTHR11596:SF5">
    <property type="entry name" value="ALKALINE PHOSPHATASE"/>
    <property type="match status" value="1"/>
</dbReference>
<dbReference type="InterPro" id="IPR001952">
    <property type="entry name" value="Alkaline_phosphatase"/>
</dbReference>
<dbReference type="PANTHER" id="PTHR11596">
    <property type="entry name" value="ALKALINE PHOSPHATASE"/>
    <property type="match status" value="1"/>
</dbReference>
<keyword evidence="7" id="KW-0862">Zinc</keyword>
<evidence type="ECO:0000256" key="4">
    <source>
        <dbReference type="ARBA" id="ARBA00022553"/>
    </source>
</evidence>
<dbReference type="Pfam" id="PF00245">
    <property type="entry name" value="Alk_phosphatase"/>
    <property type="match status" value="1"/>
</dbReference>
<dbReference type="SMART" id="SM00098">
    <property type="entry name" value="alkPPc"/>
    <property type="match status" value="1"/>
</dbReference>
<organism evidence="10 11">
    <name type="scientific">Mesobacillus maritimus</name>
    <dbReference type="NCBI Taxonomy" id="1643336"/>
    <lineage>
        <taxon>Bacteria</taxon>
        <taxon>Bacillati</taxon>
        <taxon>Bacillota</taxon>
        <taxon>Bacilli</taxon>
        <taxon>Bacillales</taxon>
        <taxon>Bacillaceae</taxon>
        <taxon>Mesobacillus</taxon>
    </lineage>
</organism>
<comment type="cofactor">
    <cofactor evidence="2">
        <name>Zn(2+)</name>
        <dbReference type="ChEBI" id="CHEBI:29105"/>
    </cofactor>
</comment>
<dbReference type="InterPro" id="IPR017850">
    <property type="entry name" value="Alkaline_phosphatase_core_sf"/>
</dbReference>
<dbReference type="Gene3D" id="1.10.60.40">
    <property type="match status" value="1"/>
</dbReference>
<comment type="similarity">
    <text evidence="3 9">Belongs to the alkaline phosphatase family.</text>
</comment>
<keyword evidence="5" id="KW-0479">Metal-binding</keyword>
<dbReference type="PROSITE" id="PS00123">
    <property type="entry name" value="ALKALINE_PHOSPHATASE"/>
    <property type="match status" value="1"/>
</dbReference>
<dbReference type="Proteomes" id="UP000769780">
    <property type="component" value="Unassembled WGS sequence"/>
</dbReference>
<keyword evidence="6" id="KW-0378">Hydrolase</keyword>
<evidence type="ECO:0000256" key="1">
    <source>
        <dbReference type="ARBA" id="ARBA00001946"/>
    </source>
</evidence>
<proteinExistence type="inferred from homology"/>
<dbReference type="SUPFAM" id="SSF53649">
    <property type="entry name" value="Alkaline phosphatase-like"/>
    <property type="match status" value="1"/>
</dbReference>
<evidence type="ECO:0000256" key="7">
    <source>
        <dbReference type="ARBA" id="ARBA00022833"/>
    </source>
</evidence>
<dbReference type="Gene3D" id="3.40.720.10">
    <property type="entry name" value="Alkaline Phosphatase, subunit A"/>
    <property type="match status" value="1"/>
</dbReference>
<dbReference type="InterPro" id="IPR018299">
    <property type="entry name" value="Alkaline_phosphatase_AS"/>
</dbReference>
<evidence type="ECO:0000256" key="8">
    <source>
        <dbReference type="ARBA" id="ARBA00022842"/>
    </source>
</evidence>
<evidence type="ECO:0000256" key="3">
    <source>
        <dbReference type="ARBA" id="ARBA00005984"/>
    </source>
</evidence>
<dbReference type="CDD" id="cd16012">
    <property type="entry name" value="ALP"/>
    <property type="match status" value="1"/>
</dbReference>
<name>A0ABS7K4G9_9BACI</name>
<comment type="cofactor">
    <cofactor evidence="1">
        <name>Mg(2+)</name>
        <dbReference type="ChEBI" id="CHEBI:18420"/>
    </cofactor>
</comment>
<dbReference type="EMBL" id="JACWFH010000009">
    <property type="protein sequence ID" value="MBY0097158.1"/>
    <property type="molecule type" value="Genomic_DNA"/>
</dbReference>
<comment type="caution">
    <text evidence="10">The sequence shown here is derived from an EMBL/GenBank/DDBJ whole genome shotgun (WGS) entry which is preliminary data.</text>
</comment>
<evidence type="ECO:0000256" key="6">
    <source>
        <dbReference type="ARBA" id="ARBA00022801"/>
    </source>
</evidence>
<evidence type="ECO:0000313" key="11">
    <source>
        <dbReference type="Proteomes" id="UP000769780"/>
    </source>
</evidence>
<evidence type="ECO:0000313" key="10">
    <source>
        <dbReference type="EMBL" id="MBY0097158.1"/>
    </source>
</evidence>
<keyword evidence="4" id="KW-0597">Phosphoprotein</keyword>
<accession>A0ABS7K4G9</accession>
<sequence>MIGDGMGIGQMEIARMFEHGKDGRLFIETLPNVALAHTYSANNLVTDSAAGGTALSTGKKTNNEMIAVSPDKKDMTSILKRFKQAGNKVGIVTTHKVTDATPAAFTANVANRWADQSEIARQQFNGELDLILGGGRSYFEPESHNGFNLIEKFKEKGYSYAADRSELKNAKGDKLLGLFNEDHLNFTLDRDELKSEEPSLKEMTEKGIEILSKEDNGFFMMVEGARIDHAAHAADLTSIWKETIDFDESVKYATNWAKEHGNTLVVVVADHETMGVSATEAMDIEALKKISVSHEFMANQLEKVERSGEYSAESIKKVFKTYANIELTDEEINQFSQKLKGDRGKVYSSRKVGWEIGSMIADHYHGGTLNSPTRALSSTGGHTGNLVPVFAYGAGAEKFEGVLDNTDIPNMIAELMGYKL</sequence>
<evidence type="ECO:0000256" key="9">
    <source>
        <dbReference type="RuleBase" id="RU003946"/>
    </source>
</evidence>
<reference evidence="10 11" key="1">
    <citation type="submission" date="2020-07" db="EMBL/GenBank/DDBJ databases">
        <title>Fungal Genomes of the International Space Station.</title>
        <authorList>
            <person name="Seuylemezian A."/>
            <person name="Singh N.K."/>
            <person name="Wood J."/>
            <person name="Venkateswaran K."/>
        </authorList>
    </citation>
    <scope>NUCLEOTIDE SEQUENCE [LARGE SCALE GENOMIC DNA]</scope>
    <source>
        <strain evidence="10 11">PL-B2</strain>
    </source>
</reference>
<evidence type="ECO:0000256" key="5">
    <source>
        <dbReference type="ARBA" id="ARBA00022723"/>
    </source>
</evidence>
<keyword evidence="8" id="KW-0460">Magnesium</keyword>
<dbReference type="PRINTS" id="PR00113">
    <property type="entry name" value="ALKPHPHTASE"/>
</dbReference>
<gene>
    <name evidence="10" type="ORF">H0185_10075</name>
</gene>
<keyword evidence="11" id="KW-1185">Reference proteome</keyword>
<protein>
    <submittedName>
        <fullName evidence="10">Alkaline phosphatase</fullName>
    </submittedName>
</protein>
<evidence type="ECO:0000256" key="2">
    <source>
        <dbReference type="ARBA" id="ARBA00001947"/>
    </source>
</evidence>